<reference evidence="7 8" key="2">
    <citation type="journal article" date="1996" name="J. Virol.">
        <title>Structure of the rat cytomegalovirus genome termini.</title>
        <authorList>
            <person name="Vink C."/>
            <person name="Beuken E."/>
            <person name="Bruggeman C.A."/>
        </authorList>
    </citation>
    <scope>NUCLEOTIDE SEQUENCE [LARGE SCALE GENOMIC DNA]</scope>
    <source>
        <strain evidence="7 8">Maastricht</strain>
    </source>
</reference>
<reference evidence="7 8" key="7">
    <citation type="journal article" date="1999" name="J. Virol.">
        <title>Deletion of the R78 G protein-coupled receptor gene from rat cytomegalovirus results in an attenuated, syncytium-inducing mutant strain.</title>
        <authorList>
            <person name="Beisser P.S."/>
            <person name="Grauls G."/>
            <person name="Bruggeman C.A."/>
            <person name="Vink C."/>
        </authorList>
    </citation>
    <scope>NUCLEOTIDE SEQUENCE [LARGE SCALE GENOMIC DNA]</scope>
    <source>
        <strain evidence="7 8">Maastricht</strain>
    </source>
</reference>
<reference evidence="7 8" key="3">
    <citation type="journal article" date="1997" name="J. Gen. Virol.">
        <title>Cloning and functional characterization of the origin of lytic-phase DNA replication of rat cytomegalovirus.</title>
        <authorList>
            <person name="Vink C."/>
            <person name="Beuken E."/>
            <person name="Bruggeman C.A."/>
        </authorList>
    </citation>
    <scope>NUCLEOTIDE SEQUENCE [LARGE SCALE GENOMIC DNA]</scope>
    <source>
        <strain evidence="7 8">Maastricht</strain>
    </source>
</reference>
<comment type="similarity">
    <text evidence="1">Belongs to the herpesviridae polymerase accessory protein family.</text>
</comment>
<dbReference type="KEGG" id="vg:940334"/>
<dbReference type="GO" id="GO:0003677">
    <property type="term" value="F:DNA binding"/>
    <property type="evidence" value="ECO:0007669"/>
    <property type="project" value="UniProtKB-KW"/>
</dbReference>
<evidence type="ECO:0000256" key="4">
    <source>
        <dbReference type="ARBA" id="ARBA00023125"/>
    </source>
</evidence>
<dbReference type="RefSeq" id="NP_064150.1">
    <property type="nucleotide sequence ID" value="NC_002512.2"/>
</dbReference>
<feature type="compositionally biased region" description="Basic and acidic residues" evidence="6">
    <location>
        <begin position="347"/>
        <end position="367"/>
    </location>
</feature>
<evidence type="ECO:0000256" key="1">
    <source>
        <dbReference type="ARBA" id="ARBA00010709"/>
    </source>
</evidence>
<feature type="region of interest" description="Disordered" evidence="6">
    <location>
        <begin position="326"/>
        <end position="419"/>
    </location>
</feature>
<reference evidence="7 8" key="1">
    <citation type="journal article" date="1996" name="J. Gen. Virol.">
        <title>Cloning and sequence analysis of the genes encoding DNA polymerase, glycoprotein B, ICP18.5 and major DNA-binding protein of rat cytomegalovirus.</title>
        <authorList>
            <person name="Beuken E."/>
            <person name="Slobbe R."/>
            <person name="Bruggeman C.A."/>
            <person name="Vink C."/>
        </authorList>
    </citation>
    <scope>NUCLEOTIDE SEQUENCE [LARGE SCALE GENOMIC DNA]</scope>
    <source>
        <strain evidence="7 8">Maastricht</strain>
    </source>
</reference>
<dbReference type="Gene3D" id="3.70.10.10">
    <property type="match status" value="1"/>
</dbReference>
<dbReference type="EMBL" id="AF232689">
    <property type="protein sequence ID" value="AAF99143.1"/>
    <property type="molecule type" value="Genomic_DNA"/>
</dbReference>
<reference evidence="7 8" key="10">
    <citation type="journal article" date="2000" name="Virus Res.">
        <title>Rat cytomegalovirus R89 is a highly conserved gene which expresses a spliced transcript.</title>
        <authorList>
            <person name="Gruijthuijsen Y.K."/>
            <person name="Beuken E."/>
            <person name="Bruggeman C.A."/>
            <person name="Vink C."/>
        </authorList>
    </citation>
    <scope>NUCLEOTIDE SEQUENCE [LARGE SCALE GENOMIC DNA]</scope>
    <source>
        <strain evidence="7 8">Maastricht</strain>
    </source>
</reference>
<dbReference type="SUPFAM" id="SSF55979">
    <property type="entry name" value="DNA clamp"/>
    <property type="match status" value="2"/>
</dbReference>
<reference evidence="7 8" key="9">
    <citation type="journal article" date="2000" name="J. Virol.">
        <title>Complete DNA sequence of the rat cytomegalovirus genome.</title>
        <authorList>
            <person name="Vink C."/>
            <person name="Beuken E."/>
            <person name="Bruggeman C.A."/>
        </authorList>
    </citation>
    <scope>NUCLEOTIDE SEQUENCE [LARGE SCALE GENOMIC DNA]</scope>
    <source>
        <strain evidence="7 8">Maastricht</strain>
    </source>
</reference>
<dbReference type="InterPro" id="IPR046938">
    <property type="entry name" value="DNA_clamp_sf"/>
</dbReference>
<gene>
    <name evidence="7" type="primary">R44</name>
</gene>
<organismHost>
    <name type="scientific">Rattus</name>
    <name type="common">rats</name>
    <dbReference type="NCBI Taxonomy" id="10114"/>
</organismHost>
<organism evidence="7 8">
    <name type="scientific">Rat cytomegalovirus (strain Maastricht)</name>
    <dbReference type="NCBI Taxonomy" id="79700"/>
    <lineage>
        <taxon>Viruses</taxon>
        <taxon>Duplodnaviria</taxon>
        <taxon>Heunggongvirae</taxon>
        <taxon>Peploviricota</taxon>
        <taxon>Herviviricetes</taxon>
        <taxon>Herpesvirales</taxon>
        <taxon>Orthoherpesviridae</taxon>
        <taxon>Betaherpesvirinae</taxon>
        <taxon>Muromegalovirus</taxon>
        <taxon>Muromegalovirus muridbeta2</taxon>
        <taxon>Murid betaherpesvirus 2</taxon>
    </lineage>
</organism>
<reference evidence="7 8" key="8">
    <citation type="journal article" date="2000" name="J. Virol.">
        <title>The r144 major histocompatibility complex class I-like gene of rat cytomegalovirus is dispensable for both acute and long-term infection in the immunocompromised host.</title>
        <authorList>
            <person name="Beisser P.S."/>
            <person name="Kloover J.S."/>
            <person name="Grauls G.E."/>
            <person name="Blok M.J."/>
            <person name="Bruggeman C.A."/>
            <person name="Vink C."/>
        </authorList>
    </citation>
    <scope>NUCLEOTIDE SEQUENCE [LARGE SCALE GENOMIC DNA]</scope>
    <source>
        <strain evidence="7 8">Maastricht</strain>
    </source>
</reference>
<reference evidence="7 8" key="6">
    <citation type="journal article" date="1999" name="J. Gen. Virol.">
        <title>The rat cytomegalovirus R32 gene encodes a virion-associated protein that elicits a strong humoral immune response in infected rats.</title>
        <authorList>
            <person name="Beuken E."/>
            <person name="Grauls G."/>
            <person name="Bruggeman C.A."/>
            <person name="Vink C."/>
        </authorList>
    </citation>
    <scope>NUCLEOTIDE SEQUENCE [LARGE SCALE GENOMIC DNA]</scope>
    <source>
        <strain evidence="7 8">Maastricht</strain>
    </source>
</reference>
<evidence type="ECO:0000256" key="3">
    <source>
        <dbReference type="ARBA" id="ARBA00022705"/>
    </source>
</evidence>
<dbReference type="Pfam" id="PF03325">
    <property type="entry name" value="Herpes_PAP"/>
    <property type="match status" value="1"/>
</dbReference>
<dbReference type="OrthoDB" id="6900at10239"/>
<evidence type="ECO:0000256" key="2">
    <source>
        <dbReference type="ARBA" id="ARBA00015068"/>
    </source>
</evidence>
<evidence type="ECO:0000256" key="6">
    <source>
        <dbReference type="SAM" id="MobiDB-lite"/>
    </source>
</evidence>
<keyword evidence="3" id="KW-0235">DNA replication</keyword>
<evidence type="ECO:0000256" key="5">
    <source>
        <dbReference type="ARBA" id="ARBA00032287"/>
    </source>
</evidence>
<feature type="compositionally biased region" description="Basic residues" evidence="6">
    <location>
        <begin position="7"/>
        <end position="16"/>
    </location>
</feature>
<accession>Q9DWE6</accession>
<evidence type="ECO:0000313" key="7">
    <source>
        <dbReference type="EMBL" id="AAF99143.1"/>
    </source>
</evidence>
<dbReference type="GO" id="GO:0030337">
    <property type="term" value="F:DNA polymerase processivity factor activity"/>
    <property type="evidence" value="ECO:0007669"/>
    <property type="project" value="InterPro"/>
</dbReference>
<reference evidence="7 8" key="5">
    <citation type="journal article" date="1998" name="Virology">
        <title>The Maastricht strain and England strain of rat cytomegalovirus represent different betaherpesvirus species rather than strains.</title>
        <authorList>
            <person name="Beisser P.S."/>
            <person name="Kaptein S.J."/>
            <person name="Beuken E."/>
            <person name="Bruggeman C.A."/>
            <person name="Vink C."/>
        </authorList>
    </citation>
    <scope>NUCLEOTIDE SEQUENCE [LARGE SCALE GENOMIC DNA]</scope>
    <source>
        <strain evidence="7 8">Maastricht</strain>
    </source>
</reference>
<keyword evidence="8" id="KW-1185">Reference proteome</keyword>
<feature type="compositionally biased region" description="Gly residues" evidence="6">
    <location>
        <begin position="376"/>
        <end position="389"/>
    </location>
</feature>
<dbReference type="Proteomes" id="UP000008288">
    <property type="component" value="Segment"/>
</dbReference>
<sequence length="419" mass="45607">MEGGGHGHGHGGGRRHREPEPPTLAFRLKAYKAAIQQLRCVVRSLKDNTTVTFLPTPALVVQTVRSQFVGKIVFNSSCLYVTDRTFTPKTINNHVPLVGNLMYMSSNRELTKFIVQDSSDLSARVCMSAPDFNMDFSSACVHSQDIVVRENGNSVARVDFDFNVVAELIKWIGPHIRPKRNSKKQIMPTGTVQITLMPNPPTVKFSLAPNTEVEFTAGNRVAFHEVKNLRATVQARNLYQAFNHCAVTKLTCTLRIMTDHETVVYVGSKNNVFTIENFLSEEPFTRNEVSYERGVLNSNYQANSGSSGGDDFSVCVDQVVESCGKKHERSGRKGAGGGGGPSSDRGGLGDDHGGSSASAKEKHEQHKITSFMVSKGGSGGGSGLGGPDRGGYFNDAKEESESDESVTFEYTPSAKKQKC</sequence>
<name>Q9DWE6_RCMVM</name>
<proteinExistence type="inferred from homology"/>
<dbReference type="InterPro" id="IPR004997">
    <property type="entry name" value="Herpes_PAP"/>
</dbReference>
<reference evidence="7 8" key="4">
    <citation type="journal article" date="1998" name="J. Virol.">
        <title>The R33 G protein-coupled receptor gene of rat cytomegalovirus plays an essential role in the pathogenesis of viral infection.</title>
        <authorList>
            <person name="Beisser P.S."/>
            <person name="Vink C."/>
            <person name="Van Dam J.G."/>
            <person name="Grauls G."/>
            <person name="Vanherle S.J."/>
            <person name="Bruggeman C.A."/>
        </authorList>
    </citation>
    <scope>NUCLEOTIDE SEQUENCE [LARGE SCALE GENOMIC DNA]</scope>
    <source>
        <strain evidence="7 8">Maastricht</strain>
    </source>
</reference>
<dbReference type="GO" id="GO:0006260">
    <property type="term" value="P:DNA replication"/>
    <property type="evidence" value="ECO:0007669"/>
    <property type="project" value="UniProtKB-KW"/>
</dbReference>
<dbReference type="GeneID" id="940334"/>
<evidence type="ECO:0000313" key="8">
    <source>
        <dbReference type="Proteomes" id="UP000008288"/>
    </source>
</evidence>
<keyword evidence="4" id="KW-0238">DNA-binding</keyword>
<feature type="region of interest" description="Disordered" evidence="6">
    <location>
        <begin position="1"/>
        <end position="20"/>
    </location>
</feature>
<protein>
    <recommendedName>
        <fullName evidence="2">DNA polymerase processivity factor</fullName>
    </recommendedName>
    <alternativeName>
        <fullName evidence="5">Polymerase accessory protein</fullName>
    </alternativeName>
</protein>
<dbReference type="GO" id="GO:0019079">
    <property type="term" value="P:viral genome replication"/>
    <property type="evidence" value="ECO:0007669"/>
    <property type="project" value="InterPro"/>
</dbReference>